<dbReference type="AlphaFoldDB" id="A0A4Y5Z5L0"/>
<protein>
    <submittedName>
        <fullName evidence="2">Uncharacterized protein</fullName>
    </submittedName>
</protein>
<dbReference type="KEGG" id="lpy:FIV34_16660"/>
<gene>
    <name evidence="2" type="ORF">FIV34_16660</name>
</gene>
<dbReference type="OrthoDB" id="9151236at2"/>
<accession>A0A4Y5Z5L0</accession>
<evidence type="ECO:0000313" key="2">
    <source>
        <dbReference type="EMBL" id="QDE40722.1"/>
    </source>
</evidence>
<dbReference type="EMBL" id="CP041046">
    <property type="protein sequence ID" value="QDE40722.1"/>
    <property type="molecule type" value="Genomic_DNA"/>
</dbReference>
<keyword evidence="1" id="KW-0732">Signal</keyword>
<dbReference type="Proteomes" id="UP000316093">
    <property type="component" value="Chromosome"/>
</dbReference>
<proteinExistence type="predicted"/>
<reference evidence="2 3" key="1">
    <citation type="submission" date="2019-06" db="EMBL/GenBank/DDBJ databases">
        <title>A complete genome sequence for Luteibacter pinisoli MAH-14.</title>
        <authorList>
            <person name="Baltrus D.A."/>
        </authorList>
    </citation>
    <scope>NUCLEOTIDE SEQUENCE [LARGE SCALE GENOMIC DNA]</scope>
    <source>
        <strain evidence="2 3">MAH-14</strain>
    </source>
</reference>
<feature type="signal peptide" evidence="1">
    <location>
        <begin position="1"/>
        <end position="25"/>
    </location>
</feature>
<keyword evidence="3" id="KW-1185">Reference proteome</keyword>
<organism evidence="2 3">
    <name type="scientific">Luteibacter pinisoli</name>
    <dbReference type="NCBI Taxonomy" id="2589080"/>
    <lineage>
        <taxon>Bacteria</taxon>
        <taxon>Pseudomonadati</taxon>
        <taxon>Pseudomonadota</taxon>
        <taxon>Gammaproteobacteria</taxon>
        <taxon>Lysobacterales</taxon>
        <taxon>Rhodanobacteraceae</taxon>
        <taxon>Luteibacter</taxon>
    </lineage>
</organism>
<evidence type="ECO:0000256" key="1">
    <source>
        <dbReference type="SAM" id="SignalP"/>
    </source>
</evidence>
<feature type="chain" id="PRO_5021209499" evidence="1">
    <location>
        <begin position="26"/>
        <end position="189"/>
    </location>
</feature>
<evidence type="ECO:0000313" key="3">
    <source>
        <dbReference type="Proteomes" id="UP000316093"/>
    </source>
</evidence>
<dbReference type="RefSeq" id="WP_139984647.1">
    <property type="nucleotide sequence ID" value="NZ_CP041046.1"/>
</dbReference>
<sequence length="189" mass="20092">MHPDKHLRRFAALVAWIGAAASAHAAVAANATLAAIEAADQADRAAGSNAIDWAVVGKRDASRRAQVMRLLQAGHVRTADDYLNAAVVFQHGEDVADTRLALALATTASRIDPANKDAGVLAAQAWDRILVKSGRPQWYGTQFARDKATGRWAISPVEAGVVSEPQREAMGLPTLAQTQAHLDAMNARK</sequence>
<name>A0A4Y5Z5L0_9GAMM</name>